<reference evidence="3 4" key="1">
    <citation type="journal article" date="2012" name="BMC Genomics">
        <title>Comparative genomic analysis of human infective Trypanosoma cruzi lineages with the bat-restricted subspecies T. cruzi marinkellei.</title>
        <authorList>
            <person name="Franzen O."/>
            <person name="Talavera-Lopez C."/>
            <person name="Ochaya S."/>
            <person name="Butler C.E."/>
            <person name="Messenger L.A."/>
            <person name="Lewis M.D."/>
            <person name="Llewellyn M.S."/>
            <person name="Marinkelle C.J."/>
            <person name="Tyler K.M."/>
            <person name="Miles M.A."/>
            <person name="Andersson B."/>
        </authorList>
    </citation>
    <scope>NUCLEOTIDE SEQUENCE [LARGE SCALE GENOMIC DNA]</scope>
    <source>
        <strain evidence="3 4">B7</strain>
    </source>
</reference>
<dbReference type="AlphaFoldDB" id="K2NCV8"/>
<gene>
    <name evidence="3" type="ORF">MOQ_003447</name>
</gene>
<evidence type="ECO:0000313" key="3">
    <source>
        <dbReference type="EMBL" id="EKF32701.1"/>
    </source>
</evidence>
<accession>K2NCV8</accession>
<evidence type="ECO:0000256" key="1">
    <source>
        <dbReference type="SAM" id="Coils"/>
    </source>
</evidence>
<evidence type="ECO:0000256" key="2">
    <source>
        <dbReference type="SAM" id="MobiDB-lite"/>
    </source>
</evidence>
<name>K2NCV8_TRYCR</name>
<keyword evidence="1" id="KW-0175">Coiled coil</keyword>
<sequence>MSTLLACPYCGVQMGISCMRAHIALCNDRDPSRENSDGRAESNEPLARTRNSSSLSSSAVAGVPSIEASVPSRFLGNADAPKVFRLDLRSNPIKKPIVRDTKVSDLWSHPEFERLACPRRGFTSPPSPPLQSSNDQLPIEEKAAETGFLSLPMGKSNTEQENCVHVGRGELPGGKEGDGQLASLDNTQLLEKISLLETANRELYEALAIQREAHENSRAALERTLNSLRDDLSALHALVAGAVKSADAAHHGMASVETRLENLPTREAFYRLEEKVEDLYACSRTLRQDTPLPQGRISRDKNEKTPLLNFSVNSTSSATCQIISGMCGSKDTGSEQRGAPTGTPFLSDDAGEMIAQLLHLQPAVLIHTHGTKSELKALDAFSGSG</sequence>
<evidence type="ECO:0000313" key="4">
    <source>
        <dbReference type="Proteomes" id="UP000007350"/>
    </source>
</evidence>
<protein>
    <submittedName>
        <fullName evidence="3">Uncharacterized protein</fullName>
    </submittedName>
</protein>
<dbReference type="EMBL" id="AHKC01009666">
    <property type="protein sequence ID" value="EKF32701.1"/>
    <property type="molecule type" value="Genomic_DNA"/>
</dbReference>
<dbReference type="Proteomes" id="UP000007350">
    <property type="component" value="Unassembled WGS sequence"/>
</dbReference>
<organism evidence="3 4">
    <name type="scientific">Trypanosoma cruzi marinkellei</name>
    <dbReference type="NCBI Taxonomy" id="85056"/>
    <lineage>
        <taxon>Eukaryota</taxon>
        <taxon>Discoba</taxon>
        <taxon>Euglenozoa</taxon>
        <taxon>Kinetoplastea</taxon>
        <taxon>Metakinetoplastina</taxon>
        <taxon>Trypanosomatida</taxon>
        <taxon>Trypanosomatidae</taxon>
        <taxon>Trypanosoma</taxon>
        <taxon>Schizotrypanum</taxon>
    </lineage>
</organism>
<comment type="caution">
    <text evidence="3">The sequence shown here is derived from an EMBL/GenBank/DDBJ whole genome shotgun (WGS) entry which is preliminary data.</text>
</comment>
<dbReference type="OrthoDB" id="245503at2759"/>
<feature type="compositionally biased region" description="Basic and acidic residues" evidence="2">
    <location>
        <begin position="29"/>
        <end position="42"/>
    </location>
</feature>
<keyword evidence="4" id="KW-1185">Reference proteome</keyword>
<proteinExistence type="predicted"/>
<feature type="region of interest" description="Disordered" evidence="2">
    <location>
        <begin position="29"/>
        <end position="62"/>
    </location>
</feature>
<feature type="coiled-coil region" evidence="1">
    <location>
        <begin position="204"/>
        <end position="238"/>
    </location>
</feature>